<feature type="transmembrane region" description="Helical" evidence="1">
    <location>
        <begin position="12"/>
        <end position="32"/>
    </location>
</feature>
<feature type="transmembrane region" description="Helical" evidence="1">
    <location>
        <begin position="210"/>
        <end position="229"/>
    </location>
</feature>
<feature type="transmembrane region" description="Helical" evidence="1">
    <location>
        <begin position="136"/>
        <end position="157"/>
    </location>
</feature>
<keyword evidence="1" id="KW-0812">Transmembrane</keyword>
<dbReference type="RefSeq" id="WP_378118875.1">
    <property type="nucleotide sequence ID" value="NZ_JBHRTF010000004.1"/>
</dbReference>
<proteinExistence type="predicted"/>
<feature type="transmembrane region" description="Helical" evidence="1">
    <location>
        <begin position="52"/>
        <end position="70"/>
    </location>
</feature>
<keyword evidence="1" id="KW-0472">Membrane</keyword>
<dbReference type="InterPro" id="IPR010266">
    <property type="entry name" value="NnrS"/>
</dbReference>
<evidence type="ECO:0000313" key="3">
    <source>
        <dbReference type="Proteomes" id="UP001595555"/>
    </source>
</evidence>
<reference evidence="3" key="1">
    <citation type="journal article" date="2019" name="Int. J. Syst. Evol. Microbiol.">
        <title>The Global Catalogue of Microorganisms (GCM) 10K type strain sequencing project: providing services to taxonomists for standard genome sequencing and annotation.</title>
        <authorList>
            <consortium name="The Broad Institute Genomics Platform"/>
            <consortium name="The Broad Institute Genome Sequencing Center for Infectious Disease"/>
            <person name="Wu L."/>
            <person name="Ma J."/>
        </authorList>
    </citation>
    <scope>NUCLEOTIDE SEQUENCE [LARGE SCALE GENOMIC DNA]</scope>
    <source>
        <strain evidence="3">KCTC 52237</strain>
    </source>
</reference>
<feature type="transmembrane region" description="Helical" evidence="1">
    <location>
        <begin position="106"/>
        <end position="124"/>
    </location>
</feature>
<feature type="transmembrane region" description="Helical" evidence="1">
    <location>
        <begin position="265"/>
        <end position="290"/>
    </location>
</feature>
<feature type="transmembrane region" description="Helical" evidence="1">
    <location>
        <begin position="330"/>
        <end position="350"/>
    </location>
</feature>
<sequence length="391" mass="42514">MSTPILAYPFRPFFLLTGIYGAITILAWMAFLLGGLPLPLGWSPLHWHSHEMLFGLGSAAIAGFILTAICNWTGAAPLRNRGLLMLLLLWLIGRIAFWTASYWPAIVVAGLDMAFLFALTVYVTRVLLFHGNKRNLPLALILVLLTLANALMHYGFVDGQIQWLQWGEQLALGLVTLMMVMIGGRIIPLFTGNWLRNRGATGLLPRSYPALDAAALLSTLLVILVDLFGPTHEPGLLGAIALVAALVNALRLLGWVGWRTAPEPLLWILHLGYGWIVLGLLLKGLAAFAWVAPSAWLHALGAGAMGTLILGVMSRVALGHTGRPLSLPRWGLLIYIAISLAAVARVLAALDWLDYQMGLVISASGWTIAFGVFTWIYWPILTSPRVDGRPG</sequence>
<accession>A0ABV7FEG6</accession>
<gene>
    <name evidence="2" type="ORF">ACFODX_10615</name>
</gene>
<keyword evidence="3" id="KW-1185">Reference proteome</keyword>
<feature type="transmembrane region" description="Helical" evidence="1">
    <location>
        <begin position="356"/>
        <end position="378"/>
    </location>
</feature>
<feature type="transmembrane region" description="Helical" evidence="1">
    <location>
        <begin position="82"/>
        <end position="100"/>
    </location>
</feature>
<dbReference type="Proteomes" id="UP001595555">
    <property type="component" value="Unassembled WGS sequence"/>
</dbReference>
<name>A0ABV7FEG6_9GAMM</name>
<dbReference type="EMBL" id="JBHRTF010000004">
    <property type="protein sequence ID" value="MFC3116011.1"/>
    <property type="molecule type" value="Genomic_DNA"/>
</dbReference>
<keyword evidence="1" id="KW-1133">Transmembrane helix</keyword>
<feature type="transmembrane region" description="Helical" evidence="1">
    <location>
        <begin position="235"/>
        <end position="253"/>
    </location>
</feature>
<evidence type="ECO:0000313" key="2">
    <source>
        <dbReference type="EMBL" id="MFC3116011.1"/>
    </source>
</evidence>
<evidence type="ECO:0000256" key="1">
    <source>
        <dbReference type="SAM" id="Phobius"/>
    </source>
</evidence>
<feature type="transmembrane region" description="Helical" evidence="1">
    <location>
        <begin position="296"/>
        <end position="318"/>
    </location>
</feature>
<feature type="transmembrane region" description="Helical" evidence="1">
    <location>
        <begin position="169"/>
        <end position="190"/>
    </location>
</feature>
<organism evidence="2 3">
    <name type="scientific">Cellvibrio fontiphilus</name>
    <dbReference type="NCBI Taxonomy" id="1815559"/>
    <lineage>
        <taxon>Bacteria</taxon>
        <taxon>Pseudomonadati</taxon>
        <taxon>Pseudomonadota</taxon>
        <taxon>Gammaproteobacteria</taxon>
        <taxon>Cellvibrionales</taxon>
        <taxon>Cellvibrionaceae</taxon>
        <taxon>Cellvibrio</taxon>
    </lineage>
</organism>
<dbReference type="Pfam" id="PF05940">
    <property type="entry name" value="NnrS"/>
    <property type="match status" value="1"/>
</dbReference>
<comment type="caution">
    <text evidence="2">The sequence shown here is derived from an EMBL/GenBank/DDBJ whole genome shotgun (WGS) entry which is preliminary data.</text>
</comment>
<protein>
    <submittedName>
        <fullName evidence="2">NnrS family protein</fullName>
    </submittedName>
</protein>